<dbReference type="VEuPathDB" id="FungiDB:LCOR_09654.1"/>
<keyword evidence="2" id="KW-1185">Reference proteome</keyword>
<proteinExistence type="predicted"/>
<evidence type="ECO:0000313" key="2">
    <source>
        <dbReference type="Proteomes" id="UP000027586"/>
    </source>
</evidence>
<dbReference type="EMBL" id="CBTN010000061">
    <property type="protein sequence ID" value="CDH58805.1"/>
    <property type="molecule type" value="Genomic_DNA"/>
</dbReference>
<sequence length="98" mass="11463">MGLLMRNASLINTRCLYFQACRQGQLNSFRSNVQVWMSSIWKTRLAIAKKGVAIPISMDINATMPGNQLIFWEVVDFNRWCSFPWYHPLLCEVFRSML</sequence>
<organism evidence="1 2">
    <name type="scientific">Lichtheimia corymbifera JMRC:FSU:9682</name>
    <dbReference type="NCBI Taxonomy" id="1263082"/>
    <lineage>
        <taxon>Eukaryota</taxon>
        <taxon>Fungi</taxon>
        <taxon>Fungi incertae sedis</taxon>
        <taxon>Mucoromycota</taxon>
        <taxon>Mucoromycotina</taxon>
        <taxon>Mucoromycetes</taxon>
        <taxon>Mucorales</taxon>
        <taxon>Lichtheimiaceae</taxon>
        <taxon>Lichtheimia</taxon>
    </lineage>
</organism>
<protein>
    <submittedName>
        <fullName evidence="1">Uncharacterized protein</fullName>
    </submittedName>
</protein>
<gene>
    <name evidence="1" type="ORF">LCOR_09654.1</name>
</gene>
<accession>A0A068S9Z0</accession>
<reference evidence="1" key="1">
    <citation type="submission" date="2013-08" db="EMBL/GenBank/DDBJ databases">
        <title>Gene expansion shapes genome architecture in the human pathogen Lichtheimia corymbifera: an evolutionary genomics analysis in the ancient terrestrial Mucorales (Mucoromycotina).</title>
        <authorList>
            <person name="Schwartze V.U."/>
            <person name="Winter S."/>
            <person name="Shelest E."/>
            <person name="Marcet-Houben M."/>
            <person name="Horn F."/>
            <person name="Wehner S."/>
            <person name="Hoffmann K."/>
            <person name="Riege K."/>
            <person name="Sammeth M."/>
            <person name="Nowrousian M."/>
            <person name="Valiante V."/>
            <person name="Linde J."/>
            <person name="Jacobsen I.D."/>
            <person name="Marz M."/>
            <person name="Brakhage A.A."/>
            <person name="Gabaldon T."/>
            <person name="Bocker S."/>
            <person name="Voigt K."/>
        </authorList>
    </citation>
    <scope>NUCLEOTIDE SEQUENCE [LARGE SCALE GENOMIC DNA]</scope>
    <source>
        <strain evidence="1">FSU 9682</strain>
    </source>
</reference>
<dbReference type="AlphaFoldDB" id="A0A068S9Z0"/>
<comment type="caution">
    <text evidence="1">The sequence shown here is derived from an EMBL/GenBank/DDBJ whole genome shotgun (WGS) entry which is preliminary data.</text>
</comment>
<dbReference type="Proteomes" id="UP000027586">
    <property type="component" value="Unassembled WGS sequence"/>
</dbReference>
<evidence type="ECO:0000313" key="1">
    <source>
        <dbReference type="EMBL" id="CDH58805.1"/>
    </source>
</evidence>
<name>A0A068S9Z0_9FUNG</name>